<dbReference type="Proteomes" id="UP000279470">
    <property type="component" value="Unassembled WGS sequence"/>
</dbReference>
<evidence type="ECO:0000313" key="1">
    <source>
        <dbReference type="EMBL" id="RST71902.1"/>
    </source>
</evidence>
<gene>
    <name evidence="1" type="ORF">EIC27_00710</name>
</gene>
<name>A0A3R9XSU5_9RICK</name>
<evidence type="ECO:0000313" key="2">
    <source>
        <dbReference type="Proteomes" id="UP000279470"/>
    </source>
</evidence>
<accession>A0A3R9XSU5</accession>
<dbReference type="EMBL" id="RXFM01000005">
    <property type="protein sequence ID" value="RST71902.1"/>
    <property type="molecule type" value="Genomic_DNA"/>
</dbReference>
<protein>
    <submittedName>
        <fullName evidence="1">Uncharacterized protein</fullName>
    </submittedName>
</protein>
<dbReference type="AlphaFoldDB" id="A0A3R9XSU5"/>
<reference evidence="2" key="1">
    <citation type="submission" date="2018-11" db="EMBL/GenBank/DDBJ databases">
        <title>Phylogenetic, genomic, and biogeographic characterization of a novel and ubiquitous marine invertebrate-associated Rickettsiales parasite, Candidatus Marinoinvertebrata rohwerii, gen. nov., sp. nov.</title>
        <authorList>
            <person name="Klinges J.G."/>
            <person name="Rosales S.M."/>
            <person name="Mcminds R."/>
            <person name="Shaver E.C."/>
            <person name="Shantz A."/>
            <person name="Peters E.C."/>
            <person name="Burkepile D.E."/>
            <person name="Silliman B.R."/>
            <person name="Vega Thurber R.L."/>
        </authorList>
    </citation>
    <scope>NUCLEOTIDE SEQUENCE [LARGE SCALE GENOMIC DNA]</scope>
    <source>
        <strain evidence="2">a_cerv_44</strain>
    </source>
</reference>
<dbReference type="RefSeq" id="WP_126044248.1">
    <property type="nucleotide sequence ID" value="NZ_RXFM01000005.1"/>
</dbReference>
<sequence length="278" mass="31367">MSELSSQISQVDFKVNNDLVDSCNTKKQYESSNFDEILKSISQETDDKVDIVESKKSSDNTKVCQDKVSELTTNQVDECIELRPKDISLDVRCELDEGLFCIAGQSIDSTNEETKIVNESCKLKFSFVPVEIHYEVNEQDKTCSKHIGIADFDCEEFIEDIDLLKTDQKNAPSLTKVSLTFTESGLYSQSKQMTASQLPFVSTKVDTKGIVNSDFANITLKFNESITDADYQYGYENYYNNTKSVTESRMNFSLDSIETKLVNQVTFSISKAVSSKEK</sequence>
<keyword evidence="2" id="KW-1185">Reference proteome</keyword>
<proteinExistence type="predicted"/>
<comment type="caution">
    <text evidence="1">The sequence shown here is derived from an EMBL/GenBank/DDBJ whole genome shotgun (WGS) entry which is preliminary data.</text>
</comment>
<organism evidence="1 2">
    <name type="scientific">Candidatus Aquarickettsia rohweri</name>
    <dbReference type="NCBI Taxonomy" id="2602574"/>
    <lineage>
        <taxon>Bacteria</taxon>
        <taxon>Pseudomonadati</taxon>
        <taxon>Pseudomonadota</taxon>
        <taxon>Alphaproteobacteria</taxon>
        <taxon>Rickettsiales</taxon>
        <taxon>Candidatus Midichloriaceae</taxon>
        <taxon>Candidatus Aquarickettsia</taxon>
    </lineage>
</organism>